<evidence type="ECO:0000256" key="1">
    <source>
        <dbReference type="SAM" id="MobiDB-lite"/>
    </source>
</evidence>
<evidence type="ECO:0000256" key="2">
    <source>
        <dbReference type="SAM" id="SignalP"/>
    </source>
</evidence>
<reference evidence="4" key="2">
    <citation type="submission" date="2017-12" db="EMBL/GenBank/DDBJ databases">
        <title>Genome sequence of the Bar-tailed Godwit (Limosa lapponica baueri).</title>
        <authorList>
            <person name="Lima N.C.B."/>
            <person name="Parody-Merino A.M."/>
            <person name="Battley P.F."/>
            <person name="Fidler A.E."/>
            <person name="Prosdocimi F."/>
        </authorList>
    </citation>
    <scope>NUCLEOTIDE SEQUENCE [LARGE SCALE GENOMIC DNA]</scope>
</reference>
<feature type="compositionally biased region" description="Polar residues" evidence="1">
    <location>
        <begin position="96"/>
        <end position="114"/>
    </location>
</feature>
<reference evidence="4" key="1">
    <citation type="submission" date="2017-11" db="EMBL/GenBank/DDBJ databases">
        <authorList>
            <person name="Lima N.C."/>
            <person name="Parody-Merino A.M."/>
            <person name="Battley P.F."/>
            <person name="Fidler A.E."/>
            <person name="Prosdocimi F."/>
        </authorList>
    </citation>
    <scope>NUCLEOTIDE SEQUENCE [LARGE SCALE GENOMIC DNA]</scope>
</reference>
<feature type="chain" id="PRO_5014180745" evidence="2">
    <location>
        <begin position="25"/>
        <end position="214"/>
    </location>
</feature>
<proteinExistence type="predicted"/>
<keyword evidence="4" id="KW-1185">Reference proteome</keyword>
<gene>
    <name evidence="3" type="ORF">llap_17330</name>
</gene>
<accession>A0A2I0TF08</accession>
<dbReference type="EMBL" id="KZ511392">
    <property type="protein sequence ID" value="PKU32366.1"/>
    <property type="molecule type" value="Genomic_DNA"/>
</dbReference>
<dbReference type="Proteomes" id="UP000233556">
    <property type="component" value="Unassembled WGS sequence"/>
</dbReference>
<keyword evidence="2" id="KW-0732">Signal</keyword>
<name>A0A2I0TF08_LIMLA</name>
<dbReference type="OrthoDB" id="2384350at2759"/>
<evidence type="ECO:0000313" key="3">
    <source>
        <dbReference type="EMBL" id="PKU32366.1"/>
    </source>
</evidence>
<protein>
    <submittedName>
        <fullName evidence="3">Uncharacterized protein</fullName>
    </submittedName>
</protein>
<feature type="region of interest" description="Disordered" evidence="1">
    <location>
        <begin position="91"/>
        <end position="116"/>
    </location>
</feature>
<feature type="signal peptide" evidence="2">
    <location>
        <begin position="1"/>
        <end position="24"/>
    </location>
</feature>
<organism evidence="3 4">
    <name type="scientific">Limosa lapponica baueri</name>
    <dbReference type="NCBI Taxonomy" id="1758121"/>
    <lineage>
        <taxon>Eukaryota</taxon>
        <taxon>Metazoa</taxon>
        <taxon>Chordata</taxon>
        <taxon>Craniata</taxon>
        <taxon>Vertebrata</taxon>
        <taxon>Euteleostomi</taxon>
        <taxon>Archelosauria</taxon>
        <taxon>Archosauria</taxon>
        <taxon>Dinosauria</taxon>
        <taxon>Saurischia</taxon>
        <taxon>Theropoda</taxon>
        <taxon>Coelurosauria</taxon>
        <taxon>Aves</taxon>
        <taxon>Neognathae</taxon>
        <taxon>Neoaves</taxon>
        <taxon>Charadriiformes</taxon>
        <taxon>Scolopacidae</taxon>
        <taxon>Limosa</taxon>
    </lineage>
</organism>
<sequence length="214" mass="23134">MEMQGRGNQLPLHGQWFLLVLASAAEISLQTDGSEPACADSTDILQQTIVNEVKNISTDMSKDGTSCTEQTLQANAGSLVAHEVLAATNGEGVSGSPYNSTSGVQSTIEQNAPQPQKGGRILLNAEESVEGCHMETEKASSLEIEPVALQLPEKGTLQLTQKREVLQETNTKADLNFRVNVDSKSPYSFQMVENMQKETSQKTGAMFCLEIMIL</sequence>
<dbReference type="AlphaFoldDB" id="A0A2I0TF08"/>
<evidence type="ECO:0000313" key="4">
    <source>
        <dbReference type="Proteomes" id="UP000233556"/>
    </source>
</evidence>